<name>A0A6A6AFV5_9PLEO</name>
<organism evidence="2 3">
    <name type="scientific">Dothidotthia symphoricarpi CBS 119687</name>
    <dbReference type="NCBI Taxonomy" id="1392245"/>
    <lineage>
        <taxon>Eukaryota</taxon>
        <taxon>Fungi</taxon>
        <taxon>Dikarya</taxon>
        <taxon>Ascomycota</taxon>
        <taxon>Pezizomycotina</taxon>
        <taxon>Dothideomycetes</taxon>
        <taxon>Pleosporomycetidae</taxon>
        <taxon>Pleosporales</taxon>
        <taxon>Dothidotthiaceae</taxon>
        <taxon>Dothidotthia</taxon>
    </lineage>
</organism>
<evidence type="ECO:0000256" key="1">
    <source>
        <dbReference type="SAM" id="MobiDB-lite"/>
    </source>
</evidence>
<evidence type="ECO:0000313" key="3">
    <source>
        <dbReference type="Proteomes" id="UP000799771"/>
    </source>
</evidence>
<feature type="compositionally biased region" description="Acidic residues" evidence="1">
    <location>
        <begin position="79"/>
        <end position="91"/>
    </location>
</feature>
<accession>A0A6A6AFV5</accession>
<dbReference type="AlphaFoldDB" id="A0A6A6AFV5"/>
<feature type="compositionally biased region" description="Low complexity" evidence="1">
    <location>
        <begin position="408"/>
        <end position="435"/>
    </location>
</feature>
<feature type="compositionally biased region" description="Acidic residues" evidence="1">
    <location>
        <begin position="41"/>
        <end position="70"/>
    </location>
</feature>
<dbReference type="OrthoDB" id="3799489at2759"/>
<dbReference type="Proteomes" id="UP000799771">
    <property type="component" value="Unassembled WGS sequence"/>
</dbReference>
<feature type="compositionally biased region" description="Acidic residues" evidence="1">
    <location>
        <begin position="447"/>
        <end position="469"/>
    </location>
</feature>
<feature type="compositionally biased region" description="Polar residues" evidence="1">
    <location>
        <begin position="93"/>
        <end position="106"/>
    </location>
</feature>
<dbReference type="RefSeq" id="XP_033525047.1">
    <property type="nucleotide sequence ID" value="XM_033670385.1"/>
</dbReference>
<gene>
    <name evidence="2" type="ORF">P153DRAFT_384918</name>
</gene>
<proteinExistence type="predicted"/>
<feature type="compositionally biased region" description="Polar residues" evidence="1">
    <location>
        <begin position="1"/>
        <end position="12"/>
    </location>
</feature>
<dbReference type="EMBL" id="ML977504">
    <property type="protein sequence ID" value="KAF2130660.1"/>
    <property type="molecule type" value="Genomic_DNA"/>
</dbReference>
<reference evidence="2" key="1">
    <citation type="journal article" date="2020" name="Stud. Mycol.">
        <title>101 Dothideomycetes genomes: a test case for predicting lifestyles and emergence of pathogens.</title>
        <authorList>
            <person name="Haridas S."/>
            <person name="Albert R."/>
            <person name="Binder M."/>
            <person name="Bloem J."/>
            <person name="Labutti K."/>
            <person name="Salamov A."/>
            <person name="Andreopoulos B."/>
            <person name="Baker S."/>
            <person name="Barry K."/>
            <person name="Bills G."/>
            <person name="Bluhm B."/>
            <person name="Cannon C."/>
            <person name="Castanera R."/>
            <person name="Culley D."/>
            <person name="Daum C."/>
            <person name="Ezra D."/>
            <person name="Gonzalez J."/>
            <person name="Henrissat B."/>
            <person name="Kuo A."/>
            <person name="Liang C."/>
            <person name="Lipzen A."/>
            <person name="Lutzoni F."/>
            <person name="Magnuson J."/>
            <person name="Mondo S."/>
            <person name="Nolan M."/>
            <person name="Ohm R."/>
            <person name="Pangilinan J."/>
            <person name="Park H.-J."/>
            <person name="Ramirez L."/>
            <person name="Alfaro M."/>
            <person name="Sun H."/>
            <person name="Tritt A."/>
            <person name="Yoshinaga Y."/>
            <person name="Zwiers L.-H."/>
            <person name="Turgeon B."/>
            <person name="Goodwin S."/>
            <person name="Spatafora J."/>
            <person name="Crous P."/>
            <person name="Grigoriev I."/>
        </authorList>
    </citation>
    <scope>NUCLEOTIDE SEQUENCE</scope>
    <source>
        <strain evidence="2">CBS 119687</strain>
    </source>
</reference>
<dbReference type="GeneID" id="54410817"/>
<protein>
    <submittedName>
        <fullName evidence="2">Uncharacterized protein</fullName>
    </submittedName>
</protein>
<feature type="region of interest" description="Disordered" evidence="1">
    <location>
        <begin position="395"/>
        <end position="501"/>
    </location>
</feature>
<sequence length="501" mass="54731">MSNNPTPAQASSPKEPLVLYSETSSEANAVPEQQADGQEMNIDEENAQDDNEDLAALADDGEQDLDDEIFELGGGNDYVGDEDNDSQDEDAVQASTASLPAPTTWTTEQQVPARLHNQEVFTQHPTDPAIVVSTYTIPDPYNGGVYTQTDHLPQIDTTAQPSGDFHFIPSLEIATIPRKDSKGRVWQYVAARGQWEHPTGKVWKPIILFRRFDTATHRYIDAYVGLSKLQNVDPNNSAYSTAYNKWVKQIQRRRDSTYMPTVFKDHWTTLERWVMYDSINYLCHTHGAETFGFQVDGGVWGDLEMEYIAARINAAAGGSRNRDSVRSQIVSAHPKKNKVVLDLMQRAKQLRQYIEHGRVLTVAEQFPENAIALADFPVLDNPPVAATRIPLTPAAGDIAPAAPPRPVASGSAAESQTAESQTAASTSAPQSTAVSKGKGKGRRERAEDTDEEGADAEAEANAEAEEDDIFGFSSAPASPMAGPSNSAPSLKKKQTVDENDK</sequence>
<feature type="compositionally biased region" description="Low complexity" evidence="1">
    <location>
        <begin position="473"/>
        <end position="489"/>
    </location>
</feature>
<evidence type="ECO:0000313" key="2">
    <source>
        <dbReference type="EMBL" id="KAF2130660.1"/>
    </source>
</evidence>
<feature type="region of interest" description="Disordered" evidence="1">
    <location>
        <begin position="1"/>
        <end position="106"/>
    </location>
</feature>
<keyword evidence="3" id="KW-1185">Reference proteome</keyword>